<reference evidence="2" key="1">
    <citation type="journal article" date="2019" name="Int. J. Syst. Evol. Microbiol.">
        <title>The Global Catalogue of Microorganisms (GCM) 10K type strain sequencing project: providing services to taxonomists for standard genome sequencing and annotation.</title>
        <authorList>
            <consortium name="The Broad Institute Genomics Platform"/>
            <consortium name="The Broad Institute Genome Sequencing Center for Infectious Disease"/>
            <person name="Wu L."/>
            <person name="Ma J."/>
        </authorList>
    </citation>
    <scope>NUCLEOTIDE SEQUENCE [LARGE SCALE GENOMIC DNA]</scope>
    <source>
        <strain evidence="2">CCUG 58760</strain>
    </source>
</reference>
<dbReference type="EMBL" id="JBHSLC010000122">
    <property type="protein sequence ID" value="MFC5360266.1"/>
    <property type="molecule type" value="Genomic_DNA"/>
</dbReference>
<name>A0ABW0GHD3_9PROT</name>
<dbReference type="Proteomes" id="UP001596166">
    <property type="component" value="Unassembled WGS sequence"/>
</dbReference>
<dbReference type="NCBIfam" id="NF040826">
    <property type="entry name" value="lxa_BCAM0308"/>
    <property type="match status" value="1"/>
</dbReference>
<evidence type="ECO:0000313" key="1">
    <source>
        <dbReference type="EMBL" id="MFC5360266.1"/>
    </source>
</evidence>
<evidence type="ECO:0000313" key="2">
    <source>
        <dbReference type="Proteomes" id="UP001596166"/>
    </source>
</evidence>
<sequence>MGEQIHEPRPHDQRPQPARRDRLIQEHVHDPYKRATKLSDPTVCPQCGAVYHHGRWSWGLPAVDAVKEVCQACHRANDRYPAGTVTLSGGFLGSHRDEILAAVHHQERLEKDEHPLHRIIGIEHRDGDVVVTTTDVHLPRRIGEALHHAYAGDLDLHYDKDAYYVRVAWRRDLTGTCRAFAPEGVGKGRPCRSRTGMATACC</sequence>
<organism evidence="1 2">
    <name type="scientific">Azospirillum himalayense</name>
    <dbReference type="NCBI Taxonomy" id="654847"/>
    <lineage>
        <taxon>Bacteria</taxon>
        <taxon>Pseudomonadati</taxon>
        <taxon>Pseudomonadota</taxon>
        <taxon>Alphaproteobacteria</taxon>
        <taxon>Rhodospirillales</taxon>
        <taxon>Azospirillaceae</taxon>
        <taxon>Azospirillum</taxon>
    </lineage>
</organism>
<proteinExistence type="predicted"/>
<protein>
    <submittedName>
        <fullName evidence="1">BCAM0308 family protein</fullName>
    </submittedName>
</protein>
<gene>
    <name evidence="1" type="ORF">ACFPMG_35275</name>
</gene>
<comment type="caution">
    <text evidence="1">The sequence shown here is derived from an EMBL/GenBank/DDBJ whole genome shotgun (WGS) entry which is preliminary data.</text>
</comment>
<dbReference type="InterPro" id="IPR047706">
    <property type="entry name" value="BCAM0308-like"/>
</dbReference>
<accession>A0ABW0GHD3</accession>
<keyword evidence="2" id="KW-1185">Reference proteome</keyword>
<dbReference type="RefSeq" id="WP_377000843.1">
    <property type="nucleotide sequence ID" value="NZ_JBHSLC010000122.1"/>
</dbReference>